<evidence type="ECO:0000313" key="2">
    <source>
        <dbReference type="Proteomes" id="UP000541444"/>
    </source>
</evidence>
<dbReference type="EMBL" id="JACGCM010000333">
    <property type="protein sequence ID" value="KAF6173657.1"/>
    <property type="molecule type" value="Genomic_DNA"/>
</dbReference>
<dbReference type="InterPro" id="IPR043127">
    <property type="entry name" value="Sec-1-like_dom3a"/>
</dbReference>
<evidence type="ECO:0000313" key="1">
    <source>
        <dbReference type="EMBL" id="KAF6173657.1"/>
    </source>
</evidence>
<dbReference type="Gene3D" id="3.90.830.10">
    <property type="entry name" value="Syntaxin Binding Protein 1, Chain A, domain 2"/>
    <property type="match status" value="1"/>
</dbReference>
<organism evidence="1 2">
    <name type="scientific">Kingdonia uniflora</name>
    <dbReference type="NCBI Taxonomy" id="39325"/>
    <lineage>
        <taxon>Eukaryota</taxon>
        <taxon>Viridiplantae</taxon>
        <taxon>Streptophyta</taxon>
        <taxon>Embryophyta</taxon>
        <taxon>Tracheophyta</taxon>
        <taxon>Spermatophyta</taxon>
        <taxon>Magnoliopsida</taxon>
        <taxon>Ranunculales</taxon>
        <taxon>Circaeasteraceae</taxon>
        <taxon>Kingdonia</taxon>
    </lineage>
</organism>
<protein>
    <submittedName>
        <fullName evidence="1">Uncharacterized protein</fullName>
    </submittedName>
</protein>
<accession>A0A7J7P2I1</accession>
<comment type="caution">
    <text evidence="1">The sequence shown here is derived from an EMBL/GenBank/DDBJ whole genome shotgun (WGS) entry which is preliminary data.</text>
</comment>
<gene>
    <name evidence="1" type="ORF">GIB67_023016</name>
</gene>
<dbReference type="InterPro" id="IPR036045">
    <property type="entry name" value="Sec1-like_sf"/>
</dbReference>
<sequence>MGQSKLQTPIHETNGIILSGEDNEFSFRVVPNVMAKGKRLTRVAEILNRMQEEEPDNSSDMGAPEISTVILLDREISGINNGSVELKASITGGQKDRKKIKVSLNSSDKLFKETQDLNFEVVVQIGFVSKSEIYEA</sequence>
<dbReference type="AlphaFoldDB" id="A0A7J7P2I1"/>
<reference evidence="1 2" key="1">
    <citation type="journal article" date="2020" name="IScience">
        <title>Genome Sequencing of the Endangered Kingdonia uniflora (Circaeasteraceae, Ranunculales) Reveals Potential Mechanisms of Evolutionary Specialization.</title>
        <authorList>
            <person name="Sun Y."/>
            <person name="Deng T."/>
            <person name="Zhang A."/>
            <person name="Moore M.J."/>
            <person name="Landis J.B."/>
            <person name="Lin N."/>
            <person name="Zhang H."/>
            <person name="Zhang X."/>
            <person name="Huang J."/>
            <person name="Zhang X."/>
            <person name="Sun H."/>
            <person name="Wang H."/>
        </authorList>
    </citation>
    <scope>NUCLEOTIDE SEQUENCE [LARGE SCALE GENOMIC DNA]</scope>
    <source>
        <strain evidence="1">TB1705</strain>
        <tissue evidence="1">Leaf</tissue>
    </source>
</reference>
<name>A0A7J7P2I1_9MAGN</name>
<proteinExistence type="predicted"/>
<dbReference type="OrthoDB" id="10262287at2759"/>
<dbReference type="SUPFAM" id="SSF56815">
    <property type="entry name" value="Sec1/munc18-like (SM) proteins"/>
    <property type="match status" value="1"/>
</dbReference>
<keyword evidence="2" id="KW-1185">Reference proteome</keyword>
<dbReference type="Proteomes" id="UP000541444">
    <property type="component" value="Unassembled WGS sequence"/>
</dbReference>